<keyword evidence="3" id="KW-1185">Reference proteome</keyword>
<sequence length="427" mass="48548">MPTKSPYDPRWMLGGRVNPANSSEWENGFFDRDSWAEIMSSWAKTVVTGRARLGGVPVGVIAVETRTVEVELPADPANLDSEAKTLQQAGQVWYPDSSYKTAQAIKDFGREELPLVIFANWRGFSGGMKDMYEQIVKFGAYIVDGLREYKKPVIIYLPPNAELRGGAWAVLDSLINPRYMETYADPEARGGVLEPEGIVEIKYKEKDLLKTIHRLDTTTIALKKELEELIAAGDKIKAALIEEKLKTRISQLMHVYHTVAVHFADLHDTPERMLEKECISEIIPWRDSRRLLYWRLRRLLLEDALIKKLMKAQESLSVGQAKQMLRRWLVEDRGAMDAYIWDKNEEMVHWYEEQKRPDSVIAKNLNAVKQDAIISKINQMLEDCPDVALDAVVSICQGLTPMNRGAVVRTLTQLELNEETTATNTQG</sequence>
<dbReference type="EMBL" id="CAJHJT010000056">
    <property type="protein sequence ID" value="CAD7013619.1"/>
    <property type="molecule type" value="Genomic_DNA"/>
</dbReference>
<protein>
    <submittedName>
        <fullName evidence="2">(Mediterranean fruit fly) hypothetical protein</fullName>
    </submittedName>
</protein>
<dbReference type="FunFam" id="3.90.226.10:FF:000010">
    <property type="entry name" value="acetyl-CoA carboxylase isoform X2"/>
    <property type="match status" value="1"/>
</dbReference>
<organism evidence="2 3">
    <name type="scientific">Ceratitis capitata</name>
    <name type="common">Mediterranean fruit fly</name>
    <name type="synonym">Tephritis capitata</name>
    <dbReference type="NCBI Taxonomy" id="7213"/>
    <lineage>
        <taxon>Eukaryota</taxon>
        <taxon>Metazoa</taxon>
        <taxon>Ecdysozoa</taxon>
        <taxon>Arthropoda</taxon>
        <taxon>Hexapoda</taxon>
        <taxon>Insecta</taxon>
        <taxon>Pterygota</taxon>
        <taxon>Neoptera</taxon>
        <taxon>Endopterygota</taxon>
        <taxon>Diptera</taxon>
        <taxon>Brachycera</taxon>
        <taxon>Muscomorpha</taxon>
        <taxon>Tephritoidea</taxon>
        <taxon>Tephritidae</taxon>
        <taxon>Ceratitis</taxon>
        <taxon>Ceratitis</taxon>
    </lineage>
</organism>
<comment type="caution">
    <text evidence="2">The sequence shown here is derived from an EMBL/GenBank/DDBJ whole genome shotgun (WGS) entry which is preliminary data.</text>
</comment>
<dbReference type="InterPro" id="IPR034733">
    <property type="entry name" value="AcCoA_carboxyl_beta"/>
</dbReference>
<dbReference type="InterPro" id="IPR049076">
    <property type="entry name" value="ACCA"/>
</dbReference>
<dbReference type="OrthoDB" id="14612at2759"/>
<dbReference type="AlphaFoldDB" id="A0A811VH83"/>
<reference evidence="2" key="1">
    <citation type="submission" date="2020-11" db="EMBL/GenBank/DDBJ databases">
        <authorList>
            <person name="Whitehead M."/>
        </authorList>
    </citation>
    <scope>NUCLEOTIDE SEQUENCE</scope>
    <source>
        <strain evidence="2">EGII</strain>
    </source>
</reference>
<proteinExistence type="predicted"/>
<dbReference type="Gene3D" id="3.90.226.10">
    <property type="entry name" value="2-enoyl-CoA Hydratase, Chain A, domain 1"/>
    <property type="match status" value="1"/>
</dbReference>
<dbReference type="GO" id="GO:0005739">
    <property type="term" value="C:mitochondrion"/>
    <property type="evidence" value="ECO:0007669"/>
    <property type="project" value="TreeGrafter"/>
</dbReference>
<dbReference type="InterPro" id="IPR011763">
    <property type="entry name" value="COA_CT_C"/>
</dbReference>
<dbReference type="Pfam" id="PF01039">
    <property type="entry name" value="Carboxyl_trans"/>
    <property type="match status" value="1"/>
</dbReference>
<dbReference type="SUPFAM" id="SSF52096">
    <property type="entry name" value="ClpP/crotonase"/>
    <property type="match status" value="1"/>
</dbReference>
<feature type="domain" description="CoA carboxyltransferase C-terminal" evidence="1">
    <location>
        <begin position="1"/>
        <end position="311"/>
    </location>
</feature>
<dbReference type="GO" id="GO:0006633">
    <property type="term" value="P:fatty acid biosynthetic process"/>
    <property type="evidence" value="ECO:0007669"/>
    <property type="project" value="TreeGrafter"/>
</dbReference>
<accession>A0A811VH83</accession>
<dbReference type="Proteomes" id="UP000606786">
    <property type="component" value="Unassembled WGS sequence"/>
</dbReference>
<dbReference type="GO" id="GO:0003989">
    <property type="term" value="F:acetyl-CoA carboxylase activity"/>
    <property type="evidence" value="ECO:0007669"/>
    <property type="project" value="InterPro"/>
</dbReference>
<dbReference type="PROSITE" id="PS50989">
    <property type="entry name" value="COA_CT_CTER"/>
    <property type="match status" value="1"/>
</dbReference>
<gene>
    <name evidence="2" type="ORF">CCAP1982_LOCUS21670</name>
</gene>
<evidence type="ECO:0000259" key="1">
    <source>
        <dbReference type="PROSITE" id="PS50989"/>
    </source>
</evidence>
<evidence type="ECO:0000313" key="2">
    <source>
        <dbReference type="EMBL" id="CAD7013619.1"/>
    </source>
</evidence>
<dbReference type="PANTHER" id="PTHR45728:SF3">
    <property type="entry name" value="ACETYL-COA CARBOXYLASE"/>
    <property type="match status" value="1"/>
</dbReference>
<dbReference type="InterPro" id="IPR029045">
    <property type="entry name" value="ClpP/crotonase-like_dom_sf"/>
</dbReference>
<evidence type="ECO:0000313" key="3">
    <source>
        <dbReference type="Proteomes" id="UP000606786"/>
    </source>
</evidence>
<name>A0A811VH83_CERCA</name>
<dbReference type="PANTHER" id="PTHR45728">
    <property type="entry name" value="ACETYL-COA CARBOXYLASE, ISOFORM A"/>
    <property type="match status" value="1"/>
</dbReference>